<reference evidence="1" key="1">
    <citation type="submission" date="2021-06" db="EMBL/GenBank/DDBJ databases">
        <authorList>
            <person name="Kallberg Y."/>
            <person name="Tangrot J."/>
            <person name="Rosling A."/>
        </authorList>
    </citation>
    <scope>NUCLEOTIDE SEQUENCE</scope>
    <source>
        <strain evidence="1">CL356</strain>
    </source>
</reference>
<evidence type="ECO:0000313" key="2">
    <source>
        <dbReference type="Proteomes" id="UP000789525"/>
    </source>
</evidence>
<protein>
    <submittedName>
        <fullName evidence="1">288_t:CDS:1</fullName>
    </submittedName>
</protein>
<evidence type="ECO:0000313" key="1">
    <source>
        <dbReference type="EMBL" id="CAG8665000.1"/>
    </source>
</evidence>
<sequence length="485" mass="51475">MPQVSQPVVMSIELCTQVNGQQRPRFFVVPNIAGASSSTATRASSTSTSAGAIPSVEVPSGGVEVDMGNGLGTWNSLQPLDNGGTLQVRTSLGATTGTWNFRVGLSTGSPLHSVSDETTLFGDSSSTTAVLFSPPIPNTGVAFTEPTFPQYNLPDATPSIPSPPQDITAINNSLIIIPTNLLLTADSAQRSDLTSSACFLQTLSNTSFSGDPFFKISSTPVLRNQAEGWRTQFLLDGLGQSTNYTIYTLRTSQSESTLSQPTYIKTKSTAFPCTLVHSLPFCPSVSWTAPLPSLGDNPSTYGNNNFPPNLRDMILNSLGNFTASLKTFPCGRDLYSIVQTCASCERAYRNWVCSTLIPRCGEVDTSTSAVPIDPPPALVPRKVGTSNTTSTFARLDQTIFGTTDSTVTEYTELLPCLETCHSVDRACPPMLQWTCPRKGISADKSYGVGFIDREGDDVSGGGKEGAGTTGKSQDGFGNVWCNGIV</sequence>
<accession>A0ACA9NMQ0</accession>
<comment type="caution">
    <text evidence="1">The sequence shown here is derived from an EMBL/GenBank/DDBJ whole genome shotgun (WGS) entry which is preliminary data.</text>
</comment>
<keyword evidence="2" id="KW-1185">Reference proteome</keyword>
<dbReference type="Proteomes" id="UP000789525">
    <property type="component" value="Unassembled WGS sequence"/>
</dbReference>
<dbReference type="EMBL" id="CAJVPT010023367">
    <property type="protein sequence ID" value="CAG8665000.1"/>
    <property type="molecule type" value="Genomic_DNA"/>
</dbReference>
<name>A0ACA9NMQ0_9GLOM</name>
<proteinExistence type="predicted"/>
<organism evidence="1 2">
    <name type="scientific">Acaulospora colombiana</name>
    <dbReference type="NCBI Taxonomy" id="27376"/>
    <lineage>
        <taxon>Eukaryota</taxon>
        <taxon>Fungi</taxon>
        <taxon>Fungi incertae sedis</taxon>
        <taxon>Mucoromycota</taxon>
        <taxon>Glomeromycotina</taxon>
        <taxon>Glomeromycetes</taxon>
        <taxon>Diversisporales</taxon>
        <taxon>Acaulosporaceae</taxon>
        <taxon>Acaulospora</taxon>
    </lineage>
</organism>
<gene>
    <name evidence="1" type="ORF">ACOLOM_LOCUS8727</name>
</gene>